<gene>
    <name evidence="1" type="ORF">AMTR_s00069p00157720</name>
</gene>
<dbReference type="EMBL" id="KI392069">
    <property type="protein sequence ID" value="ERN19404.1"/>
    <property type="molecule type" value="Genomic_DNA"/>
</dbReference>
<sequence>MVSSVTKLGEHANAFIFKKHPCPTSTTSPHNKPLLATVQQGAKLPLSLSTFCHSSPLTFLPLQIVDHSRSSPSTKRMTYLKALKTIAVLCLFPHRIKH</sequence>
<keyword evidence="2" id="KW-1185">Reference proteome</keyword>
<evidence type="ECO:0000313" key="1">
    <source>
        <dbReference type="EMBL" id="ERN19404.1"/>
    </source>
</evidence>
<dbReference type="Gramene" id="ERN19404">
    <property type="protein sequence ID" value="ERN19404"/>
    <property type="gene ID" value="AMTR_s00069p00157720"/>
</dbReference>
<dbReference type="HOGENOM" id="CLU_2336446_0_0_1"/>
<dbReference type="Proteomes" id="UP000017836">
    <property type="component" value="Unassembled WGS sequence"/>
</dbReference>
<reference evidence="2" key="1">
    <citation type="journal article" date="2013" name="Science">
        <title>The Amborella genome and the evolution of flowering plants.</title>
        <authorList>
            <consortium name="Amborella Genome Project"/>
        </authorList>
    </citation>
    <scope>NUCLEOTIDE SEQUENCE [LARGE SCALE GENOMIC DNA]</scope>
</reference>
<organism evidence="1 2">
    <name type="scientific">Amborella trichopoda</name>
    <dbReference type="NCBI Taxonomy" id="13333"/>
    <lineage>
        <taxon>Eukaryota</taxon>
        <taxon>Viridiplantae</taxon>
        <taxon>Streptophyta</taxon>
        <taxon>Embryophyta</taxon>
        <taxon>Tracheophyta</taxon>
        <taxon>Spermatophyta</taxon>
        <taxon>Magnoliopsida</taxon>
        <taxon>Amborellales</taxon>
        <taxon>Amborellaceae</taxon>
        <taxon>Amborella</taxon>
    </lineage>
</organism>
<proteinExistence type="predicted"/>
<evidence type="ECO:0000313" key="2">
    <source>
        <dbReference type="Proteomes" id="UP000017836"/>
    </source>
</evidence>
<protein>
    <submittedName>
        <fullName evidence="1">Uncharacterized protein</fullName>
    </submittedName>
</protein>
<accession>U5DA70</accession>
<dbReference type="AlphaFoldDB" id="U5DA70"/>
<name>U5DA70_AMBTC</name>